<dbReference type="InterPro" id="IPR040921">
    <property type="entry name" value="Peptidase_S66C"/>
</dbReference>
<feature type="domain" description="LD-carboxypeptidase C-terminal" evidence="9">
    <location>
        <begin position="221"/>
        <end position="337"/>
    </location>
</feature>
<sequence length="352" mass="37510">MRLAMNKRSFLKSLSILAAGASLTSAPLMAAQSASTQTLNKPKALPTGGTIGICSPSAATAAHADILLAQGVIEALGYKAKLAPNILARRGHLAGTDAMRASDLNSLFNDKEVDAILCLRGGSGAARILPLLDYAMIRNNPKPLMGYSDITALHNALLSQAGLISFHGPNASSDWNPFHVAQFKSMFEARKLMHFQNLPKADDELVNTQYLTQTITSGKTSGRLIGGNLTVLTALAGSNYLPDFNGAILFLEDIDEAPYRIDRMMSTLKLMGALDKIAGFVFGDCNDCKPGSGYGSLTLDDIFADYIKPLGIPAYRGAMIGHIKRQFILPVGTVVELDADSGTLKMKETAFS</sequence>
<comment type="caution">
    <text evidence="10">The sequence shown here is derived from an EMBL/GenBank/DDBJ whole genome shotgun (WGS) entry which is preliminary data.</text>
</comment>
<dbReference type="STRING" id="570156.AOG27_18590"/>
<dbReference type="AlphaFoldDB" id="A0A0P7DRA9"/>
<name>A0A0P7DRA9_9GAMM</name>
<dbReference type="PIRSF" id="PIRSF028757">
    <property type="entry name" value="LD-carboxypeptidase"/>
    <property type="match status" value="1"/>
</dbReference>
<dbReference type="InterPro" id="IPR006311">
    <property type="entry name" value="TAT_signal"/>
</dbReference>
<dbReference type="GO" id="GO:0008236">
    <property type="term" value="F:serine-type peptidase activity"/>
    <property type="evidence" value="ECO:0007669"/>
    <property type="project" value="UniProtKB-KW"/>
</dbReference>
<reference evidence="10 11" key="1">
    <citation type="submission" date="2015-09" db="EMBL/GenBank/DDBJ databases">
        <title>Draft Genome Sequence of Pseudoalteromonas lipolytica UCD-48B.</title>
        <authorList>
            <person name="Krusor M."/>
            <person name="Coil D.A."/>
            <person name="Lang J.M."/>
            <person name="Eisen J.A."/>
            <person name="Alexiev A."/>
        </authorList>
    </citation>
    <scope>NUCLEOTIDE SEQUENCE [LARGE SCALE GENOMIC DNA]</scope>
    <source>
        <strain evidence="10 11">UCD-48B</strain>
    </source>
</reference>
<keyword evidence="5" id="KW-0720">Serine protease</keyword>
<evidence type="ECO:0000313" key="11">
    <source>
        <dbReference type="Proteomes" id="UP000050378"/>
    </source>
</evidence>
<accession>A0A0P7DRA9</accession>
<evidence type="ECO:0000256" key="4">
    <source>
        <dbReference type="ARBA" id="ARBA00022801"/>
    </source>
</evidence>
<keyword evidence="3" id="KW-0645">Protease</keyword>
<dbReference type="PROSITE" id="PS51318">
    <property type="entry name" value="TAT"/>
    <property type="match status" value="1"/>
</dbReference>
<evidence type="ECO:0000256" key="5">
    <source>
        <dbReference type="ARBA" id="ARBA00022825"/>
    </source>
</evidence>
<keyword evidence="4" id="KW-0378">Hydrolase</keyword>
<evidence type="ECO:0000256" key="6">
    <source>
        <dbReference type="PIRSR" id="PIRSR028757-1"/>
    </source>
</evidence>
<dbReference type="Gene3D" id="3.50.30.60">
    <property type="entry name" value="LD-carboxypeptidase A C-terminal domain-like"/>
    <property type="match status" value="1"/>
</dbReference>
<feature type="active site" description="Nucleophile" evidence="6">
    <location>
        <position position="148"/>
    </location>
</feature>
<dbReference type="SUPFAM" id="SSF52317">
    <property type="entry name" value="Class I glutamine amidotransferase-like"/>
    <property type="match status" value="1"/>
</dbReference>
<keyword evidence="7" id="KW-0732">Signal</keyword>
<evidence type="ECO:0000256" key="2">
    <source>
        <dbReference type="ARBA" id="ARBA00022645"/>
    </source>
</evidence>
<dbReference type="Proteomes" id="UP000050378">
    <property type="component" value="Unassembled WGS sequence"/>
</dbReference>
<evidence type="ECO:0000256" key="3">
    <source>
        <dbReference type="ARBA" id="ARBA00022670"/>
    </source>
</evidence>
<gene>
    <name evidence="10" type="ORF">AOG27_18590</name>
</gene>
<feature type="chain" id="PRO_5006137992" evidence="7">
    <location>
        <begin position="31"/>
        <end position="352"/>
    </location>
</feature>
<evidence type="ECO:0000256" key="7">
    <source>
        <dbReference type="SAM" id="SignalP"/>
    </source>
</evidence>
<dbReference type="PANTHER" id="PTHR30237:SF2">
    <property type="entry name" value="MUREIN TETRAPEPTIDE CARBOXYPEPTIDASE"/>
    <property type="match status" value="1"/>
</dbReference>
<organism evidence="10 11">
    <name type="scientific">Pseudoalteromonas lipolytica</name>
    <dbReference type="NCBI Taxonomy" id="570156"/>
    <lineage>
        <taxon>Bacteria</taxon>
        <taxon>Pseudomonadati</taxon>
        <taxon>Pseudomonadota</taxon>
        <taxon>Gammaproteobacteria</taxon>
        <taxon>Alteromonadales</taxon>
        <taxon>Pseudoalteromonadaceae</taxon>
        <taxon>Pseudoalteromonas</taxon>
    </lineage>
</organism>
<dbReference type="InterPro" id="IPR029062">
    <property type="entry name" value="Class_I_gatase-like"/>
</dbReference>
<dbReference type="EMBL" id="LJTC01000014">
    <property type="protein sequence ID" value="KPM81340.1"/>
    <property type="molecule type" value="Genomic_DNA"/>
</dbReference>
<dbReference type="OrthoDB" id="9807329at2"/>
<feature type="active site" description="Charge relay system" evidence="6">
    <location>
        <position position="252"/>
    </location>
</feature>
<dbReference type="GO" id="GO:0004180">
    <property type="term" value="F:carboxypeptidase activity"/>
    <property type="evidence" value="ECO:0007669"/>
    <property type="project" value="UniProtKB-KW"/>
</dbReference>
<dbReference type="InterPro" id="IPR040449">
    <property type="entry name" value="Peptidase_S66_N"/>
</dbReference>
<dbReference type="Pfam" id="PF17676">
    <property type="entry name" value="Peptidase_S66C"/>
    <property type="match status" value="1"/>
</dbReference>
<feature type="domain" description="LD-carboxypeptidase N-terminal" evidence="8">
    <location>
        <begin position="51"/>
        <end position="168"/>
    </location>
</feature>
<dbReference type="InterPro" id="IPR003507">
    <property type="entry name" value="S66_fam"/>
</dbReference>
<dbReference type="SUPFAM" id="SSF141986">
    <property type="entry name" value="LD-carboxypeptidase A C-terminal domain-like"/>
    <property type="match status" value="1"/>
</dbReference>
<proteinExistence type="inferred from homology"/>
<evidence type="ECO:0000256" key="1">
    <source>
        <dbReference type="ARBA" id="ARBA00010233"/>
    </source>
</evidence>
<dbReference type="InterPro" id="IPR027478">
    <property type="entry name" value="LdcA_N"/>
</dbReference>
<dbReference type="InterPro" id="IPR027461">
    <property type="entry name" value="Carboxypeptidase_A_C_sf"/>
</dbReference>
<dbReference type="PATRIC" id="fig|570156.3.peg.1641"/>
<dbReference type="CDD" id="cd07025">
    <property type="entry name" value="Peptidase_S66"/>
    <property type="match status" value="1"/>
</dbReference>
<evidence type="ECO:0000259" key="8">
    <source>
        <dbReference type="Pfam" id="PF02016"/>
    </source>
</evidence>
<keyword evidence="2" id="KW-0121">Carboxypeptidase</keyword>
<feature type="signal peptide" evidence="7">
    <location>
        <begin position="1"/>
        <end position="30"/>
    </location>
</feature>
<dbReference type="PANTHER" id="PTHR30237">
    <property type="entry name" value="MURAMOYLTETRAPEPTIDE CARBOXYPEPTIDASE"/>
    <property type="match status" value="1"/>
</dbReference>
<dbReference type="GO" id="GO:0006508">
    <property type="term" value="P:proteolysis"/>
    <property type="evidence" value="ECO:0007669"/>
    <property type="project" value="UniProtKB-KW"/>
</dbReference>
<dbReference type="Gene3D" id="3.40.50.10740">
    <property type="entry name" value="Class I glutamine amidotransferase-like"/>
    <property type="match status" value="1"/>
</dbReference>
<feature type="active site" description="Charge relay system" evidence="6">
    <location>
        <position position="322"/>
    </location>
</feature>
<protein>
    <submittedName>
        <fullName evidence="10">Microcin C7 resistance protein MccF</fullName>
    </submittedName>
</protein>
<evidence type="ECO:0000313" key="10">
    <source>
        <dbReference type="EMBL" id="KPM81340.1"/>
    </source>
</evidence>
<comment type="similarity">
    <text evidence="1">Belongs to the peptidase S66 family.</text>
</comment>
<evidence type="ECO:0000259" key="9">
    <source>
        <dbReference type="Pfam" id="PF17676"/>
    </source>
</evidence>
<dbReference type="Pfam" id="PF02016">
    <property type="entry name" value="Peptidase_S66"/>
    <property type="match status" value="1"/>
</dbReference>